<reference evidence="2 3" key="1">
    <citation type="submission" date="2020-03" db="EMBL/GenBank/DDBJ databases">
        <title>Isolation and identification of active actinomycetes.</title>
        <authorList>
            <person name="Sun X."/>
        </authorList>
    </citation>
    <scope>NUCLEOTIDE SEQUENCE [LARGE SCALE GENOMIC DNA]</scope>
    <source>
        <strain evidence="2 3">NEAU-D13</strain>
    </source>
</reference>
<evidence type="ECO:0000313" key="3">
    <source>
        <dbReference type="Proteomes" id="UP000481360"/>
    </source>
</evidence>
<evidence type="ECO:0008006" key="4">
    <source>
        <dbReference type="Google" id="ProtNLM"/>
    </source>
</evidence>
<gene>
    <name evidence="2" type="ORF">G7043_45865</name>
</gene>
<accession>A0A7C9W5G6</accession>
<keyword evidence="1" id="KW-0812">Transmembrane</keyword>
<dbReference type="AlphaFoldDB" id="A0A7C9W5G6"/>
<dbReference type="Proteomes" id="UP000481360">
    <property type="component" value="Unassembled WGS sequence"/>
</dbReference>
<keyword evidence="1" id="KW-1133">Transmembrane helix</keyword>
<feature type="transmembrane region" description="Helical" evidence="1">
    <location>
        <begin position="12"/>
        <end position="30"/>
    </location>
</feature>
<protein>
    <recommendedName>
        <fullName evidence="4">DUF3887 domain-containing protein</fullName>
    </recommendedName>
</protein>
<sequence>MYERLTNLRFWLLVFPAGWLTMVFVLIAFWPDPGAESPEALASEVTNALRTHDFRKLQPLLAVGGEDVAKSTVEHFATATVDGGQYRDGVVVVEYTRSGTHGVFRMPVEELDGRYVVNAVITPTG</sequence>
<comment type="caution">
    <text evidence="2">The sequence shown here is derived from an EMBL/GenBank/DDBJ whole genome shotgun (WGS) entry which is preliminary data.</text>
</comment>
<dbReference type="RefSeq" id="WP_166055525.1">
    <property type="nucleotide sequence ID" value="NZ_JAAMPJ010000020.1"/>
</dbReference>
<keyword evidence="3" id="KW-1185">Reference proteome</keyword>
<name>A0A7C9W5G6_9PSEU</name>
<dbReference type="EMBL" id="JAAMPJ010000020">
    <property type="protein sequence ID" value="NGY66238.1"/>
    <property type="molecule type" value="Genomic_DNA"/>
</dbReference>
<proteinExistence type="predicted"/>
<evidence type="ECO:0000256" key="1">
    <source>
        <dbReference type="SAM" id="Phobius"/>
    </source>
</evidence>
<organism evidence="2 3">
    <name type="scientific">Lentzea alba</name>
    <dbReference type="NCBI Taxonomy" id="2714351"/>
    <lineage>
        <taxon>Bacteria</taxon>
        <taxon>Bacillati</taxon>
        <taxon>Actinomycetota</taxon>
        <taxon>Actinomycetes</taxon>
        <taxon>Pseudonocardiales</taxon>
        <taxon>Pseudonocardiaceae</taxon>
        <taxon>Lentzea</taxon>
    </lineage>
</organism>
<keyword evidence="1" id="KW-0472">Membrane</keyword>
<evidence type="ECO:0000313" key="2">
    <source>
        <dbReference type="EMBL" id="NGY66238.1"/>
    </source>
</evidence>